<dbReference type="InterPro" id="IPR011990">
    <property type="entry name" value="TPR-like_helical_dom_sf"/>
</dbReference>
<gene>
    <name evidence="3" type="ORF">ETSY1_27665</name>
</gene>
<name>W4LDK7_ENTF1</name>
<dbReference type="GO" id="GO:0004016">
    <property type="term" value="F:adenylate cyclase activity"/>
    <property type="evidence" value="ECO:0007669"/>
    <property type="project" value="TreeGrafter"/>
</dbReference>
<proteinExistence type="predicted"/>
<dbReference type="Gene3D" id="1.25.40.10">
    <property type="entry name" value="Tetratricopeptide repeat domain"/>
    <property type="match status" value="2"/>
</dbReference>
<evidence type="ECO:0008006" key="5">
    <source>
        <dbReference type="Google" id="ProtNLM"/>
    </source>
</evidence>
<keyword evidence="4" id="KW-1185">Reference proteome</keyword>
<dbReference type="PANTHER" id="PTHR16305:SF28">
    <property type="entry name" value="GUANYLATE CYCLASE DOMAIN-CONTAINING PROTEIN"/>
    <property type="match status" value="1"/>
</dbReference>
<evidence type="ECO:0000313" key="3">
    <source>
        <dbReference type="EMBL" id="ETW96178.1"/>
    </source>
</evidence>
<evidence type="ECO:0000256" key="1">
    <source>
        <dbReference type="ARBA" id="ARBA00022741"/>
    </source>
</evidence>
<evidence type="ECO:0000256" key="2">
    <source>
        <dbReference type="ARBA" id="ARBA00022840"/>
    </source>
</evidence>
<keyword evidence="2" id="KW-0067">ATP-binding</keyword>
<dbReference type="Proteomes" id="UP000019141">
    <property type="component" value="Unassembled WGS sequence"/>
</dbReference>
<accession>W4LDK7</accession>
<dbReference type="GO" id="GO:0005737">
    <property type="term" value="C:cytoplasm"/>
    <property type="evidence" value="ECO:0007669"/>
    <property type="project" value="TreeGrafter"/>
</dbReference>
<keyword evidence="1" id="KW-0547">Nucleotide-binding</keyword>
<sequence>MDLLIDQTPTAQLLVLITYRPEFQPAWGHRAYLTRVTLNRLSHPDVEQIVDRITDGKSLPSEVLRQIVEKTDAVPLYVEECTKAILESGLLKEIDGRYEQIGTSVSLTIPSSLQDSLMSRLDRLVSAKGVAQLGATIARQFSYELLQAVSRLDDVTLQRELERLVNAELVYQKGEPTQAIYIFKHALIRDAAYESLLRSTRQGYHRRIAEVLEAQFPETVETQPELLAYHCTESGLHEAAVPYWYQAGQRASERSANLEAICHFNRGLELMSTLAHTPDHAQQELTLCLSLGKVLEAVKGQAAAEVQDVYTRARELCERMEAAPQLFLTLTGLCGSYIARAELQTAWQLGEQLLTLAQRNHDSIYLFCAHQMLGTISLHQGQLASARQHYEQTLNLYKCQPPSTVAELGIDSGVMCLAHLSTTLWFLGYSAQAQTRSREALELAQDLAHPFSLAYALCWTSHRHVYWGEIHAAQERAEAVMALATEHHYAALIAWGMLSLGWTVASQGNYQEGIDQIRQGLTMYWGTEAKLYKLYGVSILVEAYGMAGQIEEGLALLSSILEIDITEDRCWEPEAYRLKGELLLQLAVPDVTQAETCFQQALSKAREQQAKSFELRAAMSLARVWQQQEQHQDAYNLLAPVYNWFTEGFETADLIDAKMLLDELRA</sequence>
<dbReference type="AlphaFoldDB" id="W4LDK7"/>
<protein>
    <recommendedName>
        <fullName evidence="5">MalT-like TPR region domain-containing protein</fullName>
    </recommendedName>
</protein>
<organism evidence="3 4">
    <name type="scientific">Entotheonella factor</name>
    <dbReference type="NCBI Taxonomy" id="1429438"/>
    <lineage>
        <taxon>Bacteria</taxon>
        <taxon>Pseudomonadati</taxon>
        <taxon>Nitrospinota/Tectimicrobiota group</taxon>
        <taxon>Candidatus Tectimicrobiota</taxon>
        <taxon>Candidatus Entotheonellia</taxon>
        <taxon>Candidatus Entotheonellales</taxon>
        <taxon>Candidatus Entotheonellaceae</taxon>
        <taxon>Candidatus Entotheonella</taxon>
    </lineage>
</organism>
<evidence type="ECO:0000313" key="4">
    <source>
        <dbReference type="Proteomes" id="UP000019141"/>
    </source>
</evidence>
<dbReference type="GO" id="GO:0005524">
    <property type="term" value="F:ATP binding"/>
    <property type="evidence" value="ECO:0007669"/>
    <property type="project" value="UniProtKB-KW"/>
</dbReference>
<dbReference type="HOGENOM" id="CLU_004435_2_0_7"/>
<reference evidence="3 4" key="1">
    <citation type="journal article" date="2014" name="Nature">
        <title>An environmental bacterial taxon with a large and distinct metabolic repertoire.</title>
        <authorList>
            <person name="Wilson M.C."/>
            <person name="Mori T."/>
            <person name="Ruckert C."/>
            <person name="Uria A.R."/>
            <person name="Helf M.J."/>
            <person name="Takada K."/>
            <person name="Gernert C."/>
            <person name="Steffens U.A."/>
            <person name="Heycke N."/>
            <person name="Schmitt S."/>
            <person name="Rinke C."/>
            <person name="Helfrich E.J."/>
            <person name="Brachmann A.O."/>
            <person name="Gurgui C."/>
            <person name="Wakimoto T."/>
            <person name="Kracht M."/>
            <person name="Crusemann M."/>
            <person name="Hentschel U."/>
            <person name="Abe I."/>
            <person name="Matsunaga S."/>
            <person name="Kalinowski J."/>
            <person name="Takeyama H."/>
            <person name="Piel J."/>
        </authorList>
    </citation>
    <scope>NUCLEOTIDE SEQUENCE [LARGE SCALE GENOMIC DNA]</scope>
    <source>
        <strain evidence="4">TSY1</strain>
    </source>
</reference>
<dbReference type="SUPFAM" id="SSF48452">
    <property type="entry name" value="TPR-like"/>
    <property type="match status" value="2"/>
</dbReference>
<dbReference type="PANTHER" id="PTHR16305">
    <property type="entry name" value="TESTICULAR SOLUBLE ADENYLYL CYCLASE"/>
    <property type="match status" value="1"/>
</dbReference>
<dbReference type="EMBL" id="AZHW01000824">
    <property type="protein sequence ID" value="ETW96178.1"/>
    <property type="molecule type" value="Genomic_DNA"/>
</dbReference>
<comment type="caution">
    <text evidence="3">The sequence shown here is derived from an EMBL/GenBank/DDBJ whole genome shotgun (WGS) entry which is preliminary data.</text>
</comment>